<dbReference type="InterPro" id="IPR012349">
    <property type="entry name" value="Split_barrel_FMN-bd"/>
</dbReference>
<dbReference type="Pfam" id="PF01243">
    <property type="entry name" value="PNPOx_N"/>
    <property type="match status" value="1"/>
</dbReference>
<dbReference type="PANTHER" id="PTHR39336">
    <property type="entry name" value="PYRIDOXAMINE PHOSPHATE OXIDASE FAMILY PROTEIN (AFU_ORTHOLOGUE AFUA_6G11440)"/>
    <property type="match status" value="1"/>
</dbReference>
<dbReference type="Gene3D" id="2.30.110.10">
    <property type="entry name" value="Electron Transport, Fmn-binding Protein, Chain A"/>
    <property type="match status" value="1"/>
</dbReference>
<gene>
    <name evidence="2" type="ORF">SAMN05421803_10189</name>
</gene>
<dbReference type="STRING" id="758803.SAMN05421803_10189"/>
<dbReference type="AlphaFoldDB" id="A0A1M6ART0"/>
<name>A0A1M6ART0_9ACTN</name>
<dbReference type="OrthoDB" id="115989at2"/>
<reference evidence="2 3" key="1">
    <citation type="submission" date="2016-11" db="EMBL/GenBank/DDBJ databases">
        <authorList>
            <person name="Jaros S."/>
            <person name="Januszkiewicz K."/>
            <person name="Wedrychowicz H."/>
        </authorList>
    </citation>
    <scope>NUCLEOTIDE SEQUENCE [LARGE SCALE GENOMIC DNA]</scope>
    <source>
        <strain evidence="2 3">CGMCC 4.5723</strain>
    </source>
</reference>
<organism evidence="2 3">
    <name type="scientific">Nocardiopsis flavescens</name>
    <dbReference type="NCBI Taxonomy" id="758803"/>
    <lineage>
        <taxon>Bacteria</taxon>
        <taxon>Bacillati</taxon>
        <taxon>Actinomycetota</taxon>
        <taxon>Actinomycetes</taxon>
        <taxon>Streptosporangiales</taxon>
        <taxon>Nocardiopsidaceae</taxon>
        <taxon>Nocardiopsis</taxon>
    </lineage>
</organism>
<sequence length="184" mass="20643">MAKIYESITDRLARFLLDQPVFFVGTAPLSGDGHVNVSPKGMSGTFAVLDEHRVAYLDYTASGVETISHLRENGRIVLMFCSFDGPPAIVRLHGTGRFVTPGEPEFARLRARFSKERTLGQRAVIVVDVHRVSDSCGYSLPLMDLRGDRDLLDRHHGRRDPEYFDEYRRTRNATGIDGLPALPR</sequence>
<evidence type="ECO:0000259" key="1">
    <source>
        <dbReference type="Pfam" id="PF01243"/>
    </source>
</evidence>
<feature type="domain" description="Pyridoxamine 5'-phosphate oxidase N-terminal" evidence="1">
    <location>
        <begin position="8"/>
        <end position="135"/>
    </location>
</feature>
<keyword evidence="3" id="KW-1185">Reference proteome</keyword>
<dbReference type="Proteomes" id="UP000184452">
    <property type="component" value="Unassembled WGS sequence"/>
</dbReference>
<accession>A0A1M6ART0</accession>
<dbReference type="EMBL" id="FQZK01000001">
    <property type="protein sequence ID" value="SHI39172.1"/>
    <property type="molecule type" value="Genomic_DNA"/>
</dbReference>
<protein>
    <submittedName>
        <fullName evidence="2">Pyridoxamine 5'-phosphate oxidase</fullName>
    </submittedName>
</protein>
<proteinExistence type="predicted"/>
<dbReference type="InterPro" id="IPR011576">
    <property type="entry name" value="Pyridox_Oxase_N"/>
</dbReference>
<dbReference type="SUPFAM" id="SSF50475">
    <property type="entry name" value="FMN-binding split barrel"/>
    <property type="match status" value="1"/>
</dbReference>
<evidence type="ECO:0000313" key="2">
    <source>
        <dbReference type="EMBL" id="SHI39172.1"/>
    </source>
</evidence>
<evidence type="ECO:0000313" key="3">
    <source>
        <dbReference type="Proteomes" id="UP000184452"/>
    </source>
</evidence>
<dbReference type="PANTHER" id="PTHR39336:SF1">
    <property type="entry name" value="PYRIDOXAMINE PHOSPHATE OXIDASE FAMILY PROTEIN (AFU_ORTHOLOGUE AFUA_6G11440)"/>
    <property type="match status" value="1"/>
</dbReference>
<dbReference type="RefSeq" id="WP_073373767.1">
    <property type="nucleotide sequence ID" value="NZ_FQZK01000001.1"/>
</dbReference>